<evidence type="ECO:0000259" key="5">
    <source>
        <dbReference type="Pfam" id="PF19037"/>
    </source>
</evidence>
<evidence type="ECO:0000256" key="1">
    <source>
        <dbReference type="ARBA" id="ARBA00008968"/>
    </source>
</evidence>
<dbReference type="InterPro" id="IPR043972">
    <property type="entry name" value="FUZ/MON1/HPS1_longin_1"/>
</dbReference>
<sequence length="496" mass="56609">MSSNVEVEPGAAAESVLVTTESFENFEQMSSSLEEIKSTNAISQSEESNDNTHSEHYEDSTNQVEDSENDDYLEHHKEWASKSKHIFVLSLAGKPIYSRQVPATLTNFYSFRYGNEDKLAWLFGVMQTLVSFVQSSDDCIKSIHMGETNFVFLVKKPLILVAVSKTRESVQQLNSQLNYVFNQITSILTLTRLTKIYEQRQNYDLRRLLSGVERLIDHLLNFSETEPSFYLGAIQCLPLASSVRDSISSAIVGACNKIKNLVFAILLANNKLVTLVRMKKYCLHPADLHLIFNLVQASESLKNSESWTPLCLPRFDPSGFLYAHVSYLSDDCQACLLLLTVERDVFFTLSEAKQRIVEKLRRGNCLEAINESMNAKEETCLAAGFPEIRHYLYKCKSTAQFYQPSLSPPYTLTRQHLIDIYKRAHQRLHCSSRPLKLVFERSAQEAVLAWDTKGFELYATFEPLVTTTNAIDMVGRLLNWIKKREEKLFHLNAPTF</sequence>
<feature type="region of interest" description="Disordered" evidence="3">
    <location>
        <begin position="29"/>
        <end position="69"/>
    </location>
</feature>
<feature type="domain" description="FUZ/MON1/HPS1 third Longin" evidence="6">
    <location>
        <begin position="387"/>
        <end position="485"/>
    </location>
</feature>
<dbReference type="InterPro" id="IPR004353">
    <property type="entry name" value="Mon1"/>
</dbReference>
<dbReference type="Pfam" id="PF19038">
    <property type="entry name" value="Fuz_longin_3"/>
    <property type="match status" value="1"/>
</dbReference>
<comment type="caution">
    <text evidence="7">The sequence shown here is derived from an EMBL/GenBank/DDBJ whole genome shotgun (WGS) entry which is preliminary data.</text>
</comment>
<evidence type="ECO:0000256" key="3">
    <source>
        <dbReference type="SAM" id="MobiDB-lite"/>
    </source>
</evidence>
<dbReference type="GO" id="GO:0032510">
    <property type="term" value="P:endosome to lysosome transport via multivesicular body sorting pathway"/>
    <property type="evidence" value="ECO:0007669"/>
    <property type="project" value="TreeGrafter"/>
</dbReference>
<dbReference type="GO" id="GO:0006623">
    <property type="term" value="P:protein targeting to vacuole"/>
    <property type="evidence" value="ECO:0007669"/>
    <property type="project" value="UniProtKB-UniRule"/>
</dbReference>
<comment type="similarity">
    <text evidence="1 2">Belongs to the MON1/SAND family.</text>
</comment>
<dbReference type="Pfam" id="PF19036">
    <property type="entry name" value="Fuz_longin_1"/>
    <property type="match status" value="1"/>
</dbReference>
<evidence type="ECO:0000313" key="8">
    <source>
        <dbReference type="Proteomes" id="UP001159042"/>
    </source>
</evidence>
<name>A0AAV8WGU7_9CUCU</name>
<evidence type="ECO:0000259" key="4">
    <source>
        <dbReference type="Pfam" id="PF19036"/>
    </source>
</evidence>
<reference evidence="7 8" key="1">
    <citation type="journal article" date="2023" name="Insect Mol. Biol.">
        <title>Genome sequencing provides insights into the evolution of gene families encoding plant cell wall-degrading enzymes in longhorned beetles.</title>
        <authorList>
            <person name="Shin N.R."/>
            <person name="Okamura Y."/>
            <person name="Kirsch R."/>
            <person name="Pauchet Y."/>
        </authorList>
    </citation>
    <scope>NUCLEOTIDE SEQUENCE [LARGE SCALE GENOMIC DNA]</scope>
    <source>
        <strain evidence="7">EAD_L_NR</strain>
    </source>
</reference>
<dbReference type="InterPro" id="IPR043971">
    <property type="entry name" value="FUZ/MON1/HPS1_longin_2"/>
</dbReference>
<dbReference type="GO" id="GO:0035658">
    <property type="term" value="C:Mon1-Ccz1 complex"/>
    <property type="evidence" value="ECO:0007669"/>
    <property type="project" value="TreeGrafter"/>
</dbReference>
<evidence type="ECO:0000259" key="6">
    <source>
        <dbReference type="Pfam" id="PF19038"/>
    </source>
</evidence>
<comment type="function">
    <text evidence="2">Plays an important role in membrane trafficking through the secretory apparatus.</text>
</comment>
<dbReference type="PANTHER" id="PTHR13027">
    <property type="entry name" value="SAND PROTEIN-RELATED"/>
    <property type="match status" value="1"/>
</dbReference>
<proteinExistence type="inferred from homology"/>
<evidence type="ECO:0000256" key="2">
    <source>
        <dbReference type="RuleBase" id="RU367048"/>
    </source>
</evidence>
<evidence type="ECO:0000313" key="7">
    <source>
        <dbReference type="EMBL" id="KAJ8925446.1"/>
    </source>
</evidence>
<dbReference type="Pfam" id="PF19037">
    <property type="entry name" value="Fuz_longin_2"/>
    <property type="match status" value="1"/>
</dbReference>
<feature type="compositionally biased region" description="Basic and acidic residues" evidence="3">
    <location>
        <begin position="50"/>
        <end position="59"/>
    </location>
</feature>
<keyword evidence="8" id="KW-1185">Reference proteome</keyword>
<dbReference type="InterPro" id="IPR043970">
    <property type="entry name" value="FUZ/MON1/HPS1_longin_3"/>
</dbReference>
<dbReference type="Proteomes" id="UP001159042">
    <property type="component" value="Unassembled WGS sequence"/>
</dbReference>
<dbReference type="AlphaFoldDB" id="A0AAV8WGU7"/>
<feature type="domain" description="FUZ/MON1/HPS1 second Longin" evidence="5">
    <location>
        <begin position="259"/>
        <end position="358"/>
    </location>
</feature>
<feature type="compositionally biased region" description="Polar residues" evidence="3">
    <location>
        <begin position="29"/>
        <end position="46"/>
    </location>
</feature>
<dbReference type="PRINTS" id="PR01546">
    <property type="entry name" value="YEAST73DUF"/>
</dbReference>
<gene>
    <name evidence="7" type="ORF">NQ315_009279</name>
</gene>
<protein>
    <recommendedName>
        <fullName evidence="2">Vacuolar fusion protein MON1 homolog</fullName>
    </recommendedName>
</protein>
<organism evidence="7 8">
    <name type="scientific">Exocentrus adspersus</name>
    <dbReference type="NCBI Taxonomy" id="1586481"/>
    <lineage>
        <taxon>Eukaryota</taxon>
        <taxon>Metazoa</taxon>
        <taxon>Ecdysozoa</taxon>
        <taxon>Arthropoda</taxon>
        <taxon>Hexapoda</taxon>
        <taxon>Insecta</taxon>
        <taxon>Pterygota</taxon>
        <taxon>Neoptera</taxon>
        <taxon>Endopterygota</taxon>
        <taxon>Coleoptera</taxon>
        <taxon>Polyphaga</taxon>
        <taxon>Cucujiformia</taxon>
        <taxon>Chrysomeloidea</taxon>
        <taxon>Cerambycidae</taxon>
        <taxon>Lamiinae</taxon>
        <taxon>Acanthocinini</taxon>
        <taxon>Exocentrus</taxon>
    </lineage>
</organism>
<dbReference type="EMBL" id="JANEYG010000001">
    <property type="protein sequence ID" value="KAJ8925446.1"/>
    <property type="molecule type" value="Genomic_DNA"/>
</dbReference>
<dbReference type="PANTHER" id="PTHR13027:SF7">
    <property type="entry name" value="VACUOLAR FUSION PROTEIN MON1 HOMOLOG"/>
    <property type="match status" value="1"/>
</dbReference>
<feature type="domain" description="FUZ/MON1/HPS1 first Longin" evidence="4">
    <location>
        <begin position="84"/>
        <end position="219"/>
    </location>
</feature>
<accession>A0AAV8WGU7</accession>